<gene>
    <name evidence="2" type="ORF">LITE_LOCUS20448</name>
</gene>
<evidence type="ECO:0000313" key="3">
    <source>
        <dbReference type="Proteomes" id="UP001154282"/>
    </source>
</evidence>
<sequence length="214" mass="24654">MQKRDAWYIADSDSEDIAASIKEDGKKAGFEEDNDPRCPHIPFTAAEERQYCIEWRSTLVVKALGRSVSYTGISKRLNDMWARAGGIQVSSVKNGYYMVRFTSRIHYERALTGGPWMMGDNYLTVHMWDKHFRPYNHEISSTLVWARLLHIPIHFFHRDAVMKIGSRIGKLLRMDQATTTGARLDYARVCVQVDLTKPLLSRFKFHGGHILHPV</sequence>
<dbReference type="PANTHER" id="PTHR31286:SF99">
    <property type="entry name" value="DUF4283 DOMAIN-CONTAINING PROTEIN"/>
    <property type="match status" value="1"/>
</dbReference>
<dbReference type="AlphaFoldDB" id="A0AAV0KXI6"/>
<evidence type="ECO:0000259" key="1">
    <source>
        <dbReference type="Pfam" id="PF14111"/>
    </source>
</evidence>
<keyword evidence="3" id="KW-1185">Reference proteome</keyword>
<dbReference type="Pfam" id="PF14111">
    <property type="entry name" value="DUF4283"/>
    <property type="match status" value="1"/>
</dbReference>
<dbReference type="InterPro" id="IPR040256">
    <property type="entry name" value="At4g02000-like"/>
</dbReference>
<dbReference type="PANTHER" id="PTHR31286">
    <property type="entry name" value="GLYCINE-RICH CELL WALL STRUCTURAL PROTEIN 1.8-LIKE"/>
    <property type="match status" value="1"/>
</dbReference>
<dbReference type="InterPro" id="IPR025558">
    <property type="entry name" value="DUF4283"/>
</dbReference>
<accession>A0AAV0KXI6</accession>
<reference evidence="2" key="1">
    <citation type="submission" date="2022-08" db="EMBL/GenBank/DDBJ databases">
        <authorList>
            <person name="Gutierrez-Valencia J."/>
        </authorList>
    </citation>
    <scope>NUCLEOTIDE SEQUENCE</scope>
</reference>
<protein>
    <recommendedName>
        <fullName evidence="1">DUF4283 domain-containing protein</fullName>
    </recommendedName>
</protein>
<organism evidence="2 3">
    <name type="scientific">Linum tenue</name>
    <dbReference type="NCBI Taxonomy" id="586396"/>
    <lineage>
        <taxon>Eukaryota</taxon>
        <taxon>Viridiplantae</taxon>
        <taxon>Streptophyta</taxon>
        <taxon>Embryophyta</taxon>
        <taxon>Tracheophyta</taxon>
        <taxon>Spermatophyta</taxon>
        <taxon>Magnoliopsida</taxon>
        <taxon>eudicotyledons</taxon>
        <taxon>Gunneridae</taxon>
        <taxon>Pentapetalae</taxon>
        <taxon>rosids</taxon>
        <taxon>fabids</taxon>
        <taxon>Malpighiales</taxon>
        <taxon>Linaceae</taxon>
        <taxon>Linum</taxon>
    </lineage>
</organism>
<dbReference type="EMBL" id="CAMGYJ010000005">
    <property type="protein sequence ID" value="CAI0425548.1"/>
    <property type="molecule type" value="Genomic_DNA"/>
</dbReference>
<feature type="domain" description="DUF4283" evidence="1">
    <location>
        <begin position="54"/>
        <end position="134"/>
    </location>
</feature>
<comment type="caution">
    <text evidence="2">The sequence shown here is derived from an EMBL/GenBank/DDBJ whole genome shotgun (WGS) entry which is preliminary data.</text>
</comment>
<name>A0AAV0KXI6_9ROSI</name>
<dbReference type="Proteomes" id="UP001154282">
    <property type="component" value="Unassembled WGS sequence"/>
</dbReference>
<proteinExistence type="predicted"/>
<evidence type="ECO:0000313" key="2">
    <source>
        <dbReference type="EMBL" id="CAI0425548.1"/>
    </source>
</evidence>